<dbReference type="GO" id="GO:0005886">
    <property type="term" value="C:plasma membrane"/>
    <property type="evidence" value="ECO:0007669"/>
    <property type="project" value="UniProtKB-SubCell"/>
</dbReference>
<dbReference type="InterPro" id="IPR004044">
    <property type="entry name" value="KH_dom_type_2"/>
</dbReference>
<dbReference type="InterPro" id="IPR027417">
    <property type="entry name" value="P-loop_NTPase"/>
</dbReference>
<dbReference type="SUPFAM" id="SSF52540">
    <property type="entry name" value="P-loop containing nucleoside triphosphate hydrolases"/>
    <property type="match status" value="1"/>
</dbReference>
<dbReference type="PROSITE" id="PS50823">
    <property type="entry name" value="KH_TYPE_2"/>
    <property type="match status" value="1"/>
</dbReference>
<dbReference type="Gene3D" id="3.40.50.300">
    <property type="entry name" value="P-loop containing nucleotide triphosphate hydrolases"/>
    <property type="match status" value="1"/>
</dbReference>
<dbReference type="NCBIfam" id="TIGR00231">
    <property type="entry name" value="small_GTP"/>
    <property type="match status" value="1"/>
</dbReference>
<keyword evidence="6" id="KW-0690">Ribosome biogenesis</keyword>
<dbReference type="SUPFAM" id="SSF54814">
    <property type="entry name" value="Prokaryotic type KH domain (KH-domain type II)"/>
    <property type="match status" value="1"/>
</dbReference>
<reference evidence="11 12" key="1">
    <citation type="submission" date="2020-04" db="EMBL/GenBank/DDBJ databases">
        <title>Antimicrobial susceptibility and clonality of vaginal-derived multi-drug resistant Mobiluncus isolates in China.</title>
        <authorList>
            <person name="Zhang X."/>
        </authorList>
    </citation>
    <scope>NUCLEOTIDE SEQUENCE [LARGE SCALE GENOMIC DNA]</scope>
    <source>
        <strain evidence="11 12">13</strain>
    </source>
</reference>
<dbReference type="PANTHER" id="PTHR42698">
    <property type="entry name" value="GTPASE ERA"/>
    <property type="match status" value="1"/>
</dbReference>
<dbReference type="RefSeq" id="WP_169772269.1">
    <property type="nucleotide sequence ID" value="NZ_CAMPNB010000015.1"/>
</dbReference>
<evidence type="ECO:0000256" key="3">
    <source>
        <dbReference type="ARBA" id="ARBA00022741"/>
    </source>
</evidence>
<evidence type="ECO:0000256" key="8">
    <source>
        <dbReference type="RuleBase" id="RU003761"/>
    </source>
</evidence>
<dbReference type="Pfam" id="PF01926">
    <property type="entry name" value="MMR_HSR1"/>
    <property type="match status" value="1"/>
</dbReference>
<dbReference type="InterPro" id="IPR005662">
    <property type="entry name" value="GTPase_Era-like"/>
</dbReference>
<feature type="domain" description="KH type-2" evidence="9">
    <location>
        <begin position="214"/>
        <end position="289"/>
    </location>
</feature>
<evidence type="ECO:0000256" key="5">
    <source>
        <dbReference type="ARBA" id="ARBA00023134"/>
    </source>
</evidence>
<feature type="binding site" evidence="6">
    <location>
        <begin position="133"/>
        <end position="136"/>
    </location>
    <ligand>
        <name>GTP</name>
        <dbReference type="ChEBI" id="CHEBI:37565"/>
    </ligand>
</feature>
<sequence length="303" mass="33857">MQDTGLLTEWPEDFRAGFVAVLGRPNVGKSTLINEMVGRKIAITSARPETTRHVARGIVHRPGFQLVLVDTPGIHRPRTLLGQRLNDRVEEAQADVDLLVFCVPADQEIGPGDRRIVEKQLRANRIPALAVVTKTDVATPNQIAAQLLALNELYDFREIVPVSAVQGKQVELLIDLLGGLMPLSPPLYPAGQDSDEDDEVMIAELIREAALEGLGQELPHSLAVQVEEIIRDKTWRIVVNLFVERDSQKSIIIGRKGARLKEIGMRARPQIEALLNRHVYLDLHVRTAKDWQKDPKMLNRLGF</sequence>
<dbReference type="Proteomes" id="UP000578252">
    <property type="component" value="Unassembled WGS sequence"/>
</dbReference>
<keyword evidence="3 6" id="KW-0547">Nucleotide-binding</keyword>
<dbReference type="GO" id="GO:0003924">
    <property type="term" value="F:GTPase activity"/>
    <property type="evidence" value="ECO:0007669"/>
    <property type="project" value="UniProtKB-UniRule"/>
</dbReference>
<dbReference type="CDD" id="cd22534">
    <property type="entry name" value="KH-II_Era"/>
    <property type="match status" value="1"/>
</dbReference>
<gene>
    <name evidence="6 11" type="primary">era</name>
    <name evidence="11" type="ORF">HHJ78_09080</name>
</gene>
<evidence type="ECO:0000256" key="4">
    <source>
        <dbReference type="ARBA" id="ARBA00022884"/>
    </source>
</evidence>
<keyword evidence="6" id="KW-0699">rRNA-binding</keyword>
<evidence type="ECO:0000256" key="7">
    <source>
        <dbReference type="PROSITE-ProRule" id="PRU01050"/>
    </source>
</evidence>
<feature type="region of interest" description="G2" evidence="7">
    <location>
        <begin position="49"/>
        <end position="53"/>
    </location>
</feature>
<dbReference type="NCBIfam" id="NF000908">
    <property type="entry name" value="PRK00089.1"/>
    <property type="match status" value="1"/>
</dbReference>
<dbReference type="GO" id="GO:0000028">
    <property type="term" value="P:ribosomal small subunit assembly"/>
    <property type="evidence" value="ECO:0007669"/>
    <property type="project" value="TreeGrafter"/>
</dbReference>
<comment type="similarity">
    <text evidence="1 6 7 8">Belongs to the TRAFAC class TrmE-Era-EngA-EngB-Septin-like GTPase superfamily. Era GTPase family.</text>
</comment>
<keyword evidence="6" id="KW-0472">Membrane</keyword>
<comment type="subunit">
    <text evidence="6">Monomer.</text>
</comment>
<evidence type="ECO:0000313" key="12">
    <source>
        <dbReference type="Proteomes" id="UP000578252"/>
    </source>
</evidence>
<proteinExistence type="inferred from homology"/>
<evidence type="ECO:0000256" key="6">
    <source>
        <dbReference type="HAMAP-Rule" id="MF_00367"/>
    </source>
</evidence>
<dbReference type="EMBL" id="JABCUR010000008">
    <property type="protein sequence ID" value="NMW65664.1"/>
    <property type="molecule type" value="Genomic_DNA"/>
</dbReference>
<keyword evidence="6" id="KW-0963">Cytoplasm</keyword>
<feature type="region of interest" description="G4" evidence="7">
    <location>
        <begin position="133"/>
        <end position="136"/>
    </location>
</feature>
<dbReference type="GO" id="GO:0043024">
    <property type="term" value="F:ribosomal small subunit binding"/>
    <property type="evidence" value="ECO:0007669"/>
    <property type="project" value="TreeGrafter"/>
</dbReference>
<dbReference type="GO" id="GO:0005829">
    <property type="term" value="C:cytosol"/>
    <property type="evidence" value="ECO:0007669"/>
    <property type="project" value="TreeGrafter"/>
</dbReference>
<feature type="region of interest" description="G5" evidence="7">
    <location>
        <begin position="162"/>
        <end position="164"/>
    </location>
</feature>
<feature type="region of interest" description="G3" evidence="7">
    <location>
        <begin position="70"/>
        <end position="73"/>
    </location>
</feature>
<dbReference type="InterPro" id="IPR006073">
    <property type="entry name" value="GTP-bd"/>
</dbReference>
<keyword evidence="6" id="KW-1003">Cell membrane</keyword>
<dbReference type="InterPro" id="IPR015946">
    <property type="entry name" value="KH_dom-like_a/b"/>
</dbReference>
<accession>A0A7Y0U2F2</accession>
<dbReference type="GO" id="GO:0070181">
    <property type="term" value="F:small ribosomal subunit rRNA binding"/>
    <property type="evidence" value="ECO:0007669"/>
    <property type="project" value="UniProtKB-UniRule"/>
</dbReference>
<dbReference type="NCBIfam" id="TIGR00436">
    <property type="entry name" value="era"/>
    <property type="match status" value="1"/>
</dbReference>
<keyword evidence="5 6" id="KW-0342">GTP-binding</keyword>
<dbReference type="Gene3D" id="3.30.300.20">
    <property type="match status" value="1"/>
</dbReference>
<keyword evidence="4 6" id="KW-0694">RNA-binding</keyword>
<dbReference type="InterPro" id="IPR005225">
    <property type="entry name" value="Small_GTP-bd"/>
</dbReference>
<comment type="subcellular location">
    <subcellularLocation>
        <location evidence="6">Cytoplasm</location>
    </subcellularLocation>
    <subcellularLocation>
        <location evidence="6">Cell membrane</location>
        <topology evidence="6">Peripheral membrane protein</topology>
    </subcellularLocation>
</comment>
<dbReference type="PANTHER" id="PTHR42698:SF1">
    <property type="entry name" value="GTPASE ERA, MITOCHONDRIAL"/>
    <property type="match status" value="1"/>
</dbReference>
<feature type="region of interest" description="G1" evidence="7">
    <location>
        <begin position="23"/>
        <end position="30"/>
    </location>
</feature>
<protein>
    <recommendedName>
        <fullName evidence="2 6">GTPase Era</fullName>
    </recommendedName>
</protein>
<comment type="function">
    <text evidence="6">An essential GTPase that binds both GDP and GTP, with rapid nucleotide exchange. Plays a role in 16S rRNA processing and 30S ribosomal subunit biogenesis and possibly also in cell cycle regulation and energy metabolism.</text>
</comment>
<evidence type="ECO:0000256" key="1">
    <source>
        <dbReference type="ARBA" id="ARBA00007921"/>
    </source>
</evidence>
<feature type="binding site" evidence="6">
    <location>
        <begin position="23"/>
        <end position="30"/>
    </location>
    <ligand>
        <name>GTP</name>
        <dbReference type="ChEBI" id="CHEBI:37565"/>
    </ligand>
</feature>
<dbReference type="InterPro" id="IPR030388">
    <property type="entry name" value="G_ERA_dom"/>
</dbReference>
<evidence type="ECO:0000259" key="10">
    <source>
        <dbReference type="PROSITE" id="PS51713"/>
    </source>
</evidence>
<evidence type="ECO:0000259" key="9">
    <source>
        <dbReference type="PROSITE" id="PS50823"/>
    </source>
</evidence>
<evidence type="ECO:0000256" key="2">
    <source>
        <dbReference type="ARBA" id="ARBA00020484"/>
    </source>
</evidence>
<feature type="domain" description="Era-type G" evidence="10">
    <location>
        <begin position="15"/>
        <end position="186"/>
    </location>
</feature>
<dbReference type="GO" id="GO:0005525">
    <property type="term" value="F:GTP binding"/>
    <property type="evidence" value="ECO:0007669"/>
    <property type="project" value="UniProtKB-UniRule"/>
</dbReference>
<comment type="caution">
    <text evidence="11">The sequence shown here is derived from an EMBL/GenBank/DDBJ whole genome shotgun (WGS) entry which is preliminary data.</text>
</comment>
<evidence type="ECO:0000313" key="11">
    <source>
        <dbReference type="EMBL" id="NMW65664.1"/>
    </source>
</evidence>
<name>A0A7Y0U2F2_9ACTO</name>
<dbReference type="PROSITE" id="PS51713">
    <property type="entry name" value="G_ERA"/>
    <property type="match status" value="1"/>
</dbReference>
<dbReference type="InterPro" id="IPR009019">
    <property type="entry name" value="KH_sf_prok-type"/>
</dbReference>
<feature type="binding site" evidence="6">
    <location>
        <begin position="70"/>
        <end position="74"/>
    </location>
    <ligand>
        <name>GTP</name>
        <dbReference type="ChEBI" id="CHEBI:37565"/>
    </ligand>
</feature>
<dbReference type="AlphaFoldDB" id="A0A7Y0U2F2"/>
<organism evidence="11 12">
    <name type="scientific">Mobiluncus mulieris</name>
    <dbReference type="NCBI Taxonomy" id="2052"/>
    <lineage>
        <taxon>Bacteria</taxon>
        <taxon>Bacillati</taxon>
        <taxon>Actinomycetota</taxon>
        <taxon>Actinomycetes</taxon>
        <taxon>Actinomycetales</taxon>
        <taxon>Actinomycetaceae</taxon>
        <taxon>Mobiluncus</taxon>
    </lineage>
</organism>
<dbReference type="HAMAP" id="MF_00367">
    <property type="entry name" value="GTPase_Era"/>
    <property type="match status" value="1"/>
</dbReference>
<dbReference type="CDD" id="cd04163">
    <property type="entry name" value="Era"/>
    <property type="match status" value="1"/>
</dbReference>
<dbReference type="Pfam" id="PF07650">
    <property type="entry name" value="KH_2"/>
    <property type="match status" value="1"/>
</dbReference>